<sequence length="192" mass="21730">MGEAHGFRLLNVEVTLLQERDRDHSSHRSQPLLTHTCSSGLRSPLGLDTREVHRDKKRTVARDVALVPTSLVHTKHSPFCVGMSRLQSHLTLPSFSFIRHLFSFHPHFSTPSISPPPTHTPPPIHSGLALAYKRPGHYCWRKQLPPSSAHDYDYHTIDLNIEDNDYTDQHTLGSLRSVTTLEEATAATQQMY</sequence>
<dbReference type="AlphaFoldDB" id="A0A2T7PNC7"/>
<keyword evidence="2" id="KW-1185">Reference proteome</keyword>
<dbReference type="Proteomes" id="UP000245119">
    <property type="component" value="Linkage Group LG3"/>
</dbReference>
<name>A0A2T7PNC7_POMCA</name>
<proteinExistence type="predicted"/>
<accession>A0A2T7PNC7</accession>
<reference evidence="1 2" key="1">
    <citation type="submission" date="2018-04" db="EMBL/GenBank/DDBJ databases">
        <title>The genome of golden apple snail Pomacea canaliculata provides insight into stress tolerance and invasive adaptation.</title>
        <authorList>
            <person name="Liu C."/>
            <person name="Liu B."/>
            <person name="Ren Y."/>
            <person name="Zhang Y."/>
            <person name="Wang H."/>
            <person name="Li S."/>
            <person name="Jiang F."/>
            <person name="Yin L."/>
            <person name="Zhang G."/>
            <person name="Qian W."/>
            <person name="Fan W."/>
        </authorList>
    </citation>
    <scope>NUCLEOTIDE SEQUENCE [LARGE SCALE GENOMIC DNA]</scope>
    <source>
        <strain evidence="1">SZHN2017</strain>
        <tissue evidence="1">Muscle</tissue>
    </source>
</reference>
<organism evidence="1 2">
    <name type="scientific">Pomacea canaliculata</name>
    <name type="common">Golden apple snail</name>
    <dbReference type="NCBI Taxonomy" id="400727"/>
    <lineage>
        <taxon>Eukaryota</taxon>
        <taxon>Metazoa</taxon>
        <taxon>Spiralia</taxon>
        <taxon>Lophotrochozoa</taxon>
        <taxon>Mollusca</taxon>
        <taxon>Gastropoda</taxon>
        <taxon>Caenogastropoda</taxon>
        <taxon>Architaenioglossa</taxon>
        <taxon>Ampullarioidea</taxon>
        <taxon>Ampullariidae</taxon>
        <taxon>Pomacea</taxon>
    </lineage>
</organism>
<comment type="caution">
    <text evidence="1">The sequence shown here is derived from an EMBL/GenBank/DDBJ whole genome shotgun (WGS) entry which is preliminary data.</text>
</comment>
<protein>
    <submittedName>
        <fullName evidence="1">Uncharacterized protein</fullName>
    </submittedName>
</protein>
<evidence type="ECO:0000313" key="2">
    <source>
        <dbReference type="Proteomes" id="UP000245119"/>
    </source>
</evidence>
<evidence type="ECO:0000313" key="1">
    <source>
        <dbReference type="EMBL" id="PVD34857.1"/>
    </source>
</evidence>
<gene>
    <name evidence="1" type="ORF">C0Q70_06136</name>
</gene>
<dbReference type="EMBL" id="PZQS01000003">
    <property type="protein sequence ID" value="PVD34857.1"/>
    <property type="molecule type" value="Genomic_DNA"/>
</dbReference>